<dbReference type="Pfam" id="PF00892">
    <property type="entry name" value="EamA"/>
    <property type="match status" value="2"/>
</dbReference>
<feature type="transmembrane region" description="Helical" evidence="7">
    <location>
        <begin position="202"/>
        <end position="221"/>
    </location>
</feature>
<feature type="transmembrane region" description="Helical" evidence="7">
    <location>
        <begin position="85"/>
        <end position="102"/>
    </location>
</feature>
<dbReference type="AlphaFoldDB" id="A0A0A0BZY8"/>
<evidence type="ECO:0000313" key="9">
    <source>
        <dbReference type="EMBL" id="KGM13978.1"/>
    </source>
</evidence>
<dbReference type="GO" id="GO:0016020">
    <property type="term" value="C:membrane"/>
    <property type="evidence" value="ECO:0007669"/>
    <property type="project" value="UniProtKB-SubCell"/>
</dbReference>
<feature type="transmembrane region" description="Helical" evidence="7">
    <location>
        <begin position="290"/>
        <end position="307"/>
    </location>
</feature>
<dbReference type="InterPro" id="IPR000620">
    <property type="entry name" value="EamA_dom"/>
</dbReference>
<accession>A0A0A0BZY8</accession>
<feature type="transmembrane region" description="Helical" evidence="7">
    <location>
        <begin position="233"/>
        <end position="252"/>
    </location>
</feature>
<feature type="region of interest" description="Disordered" evidence="6">
    <location>
        <begin position="315"/>
        <end position="334"/>
    </location>
</feature>
<evidence type="ECO:0000256" key="5">
    <source>
        <dbReference type="ARBA" id="ARBA00023136"/>
    </source>
</evidence>
<reference evidence="9 10" key="1">
    <citation type="submission" date="2013-08" db="EMBL/GenBank/DDBJ databases">
        <title>Genome sequencing of Cellulomonas bogoriensis 69B4.</title>
        <authorList>
            <person name="Chen F."/>
            <person name="Li Y."/>
            <person name="Wang G."/>
        </authorList>
    </citation>
    <scope>NUCLEOTIDE SEQUENCE [LARGE SCALE GENOMIC DNA]</scope>
    <source>
        <strain evidence="9 10">69B4</strain>
    </source>
</reference>
<dbReference type="PANTHER" id="PTHR32322">
    <property type="entry name" value="INNER MEMBRANE TRANSPORTER"/>
    <property type="match status" value="1"/>
</dbReference>
<organism evidence="9 10">
    <name type="scientific">Cellulomonas bogoriensis 69B4 = DSM 16987</name>
    <dbReference type="NCBI Taxonomy" id="1386082"/>
    <lineage>
        <taxon>Bacteria</taxon>
        <taxon>Bacillati</taxon>
        <taxon>Actinomycetota</taxon>
        <taxon>Actinomycetes</taxon>
        <taxon>Micrococcales</taxon>
        <taxon>Cellulomonadaceae</taxon>
        <taxon>Cellulomonas</taxon>
    </lineage>
</organism>
<feature type="transmembrane region" description="Helical" evidence="7">
    <location>
        <begin position="171"/>
        <end position="190"/>
    </location>
</feature>
<dbReference type="InterPro" id="IPR050638">
    <property type="entry name" value="AA-Vitamin_Transporters"/>
</dbReference>
<keyword evidence="4 7" id="KW-1133">Transmembrane helix</keyword>
<dbReference type="PANTHER" id="PTHR32322:SF2">
    <property type="entry name" value="EAMA DOMAIN-CONTAINING PROTEIN"/>
    <property type="match status" value="1"/>
</dbReference>
<evidence type="ECO:0000313" key="10">
    <source>
        <dbReference type="Proteomes" id="UP000054314"/>
    </source>
</evidence>
<evidence type="ECO:0000256" key="2">
    <source>
        <dbReference type="ARBA" id="ARBA00007362"/>
    </source>
</evidence>
<evidence type="ECO:0000256" key="3">
    <source>
        <dbReference type="ARBA" id="ARBA00022692"/>
    </source>
</evidence>
<dbReference type="EMBL" id="AXCZ01000017">
    <property type="protein sequence ID" value="KGM13978.1"/>
    <property type="molecule type" value="Genomic_DNA"/>
</dbReference>
<evidence type="ECO:0000259" key="8">
    <source>
        <dbReference type="Pfam" id="PF00892"/>
    </source>
</evidence>
<name>A0A0A0BZY8_9CELL</name>
<gene>
    <name evidence="9" type="ORF">N869_06895</name>
</gene>
<comment type="caution">
    <text evidence="9">The sequence shown here is derived from an EMBL/GenBank/DDBJ whole genome shotgun (WGS) entry which is preliminary data.</text>
</comment>
<evidence type="ECO:0000256" key="6">
    <source>
        <dbReference type="SAM" id="MobiDB-lite"/>
    </source>
</evidence>
<feature type="domain" description="EamA" evidence="8">
    <location>
        <begin position="24"/>
        <end position="157"/>
    </location>
</feature>
<comment type="similarity">
    <text evidence="2">Belongs to the EamA transporter family.</text>
</comment>
<evidence type="ECO:0000256" key="7">
    <source>
        <dbReference type="SAM" id="Phobius"/>
    </source>
</evidence>
<sequence>MTTLAAGAQTGQNATLPSPPPRWLAISAVLVAALFWSSSFAVTKVTLADIPPMTVGALRFTGAAVILGLIVHLRRERVLPSRRQKAGIAGAGLLGITVYFALENVGVDLASASDATLIVATYPLITLVLERLLGRATFSPVRLSGMLLAIVGVAMVVAYGPAASTGQDHHFVGILLLLLGGVAWATYNLVAQRDGSGCSAVVTTYYQTLAGAAGFILLSLFEAGQWSAVSGGSLLRVAYLAVFCSVAAFLAYNFGLKALTPSMAVNLLNTVPVAGLMWAVVLAGETLTPGQVVGGGVVILGVTLGMARTRSQPCTEPIGDPAPTVPPAVVRADS</sequence>
<feature type="transmembrane region" description="Helical" evidence="7">
    <location>
        <begin position="141"/>
        <end position="159"/>
    </location>
</feature>
<feature type="transmembrane region" description="Helical" evidence="7">
    <location>
        <begin position="23"/>
        <end position="42"/>
    </location>
</feature>
<evidence type="ECO:0000256" key="1">
    <source>
        <dbReference type="ARBA" id="ARBA00004141"/>
    </source>
</evidence>
<keyword evidence="10" id="KW-1185">Reference proteome</keyword>
<keyword evidence="3 7" id="KW-0812">Transmembrane</keyword>
<protein>
    <submittedName>
        <fullName evidence="9">Multidrug DMT transporter permease</fullName>
    </submittedName>
</protein>
<feature type="transmembrane region" description="Helical" evidence="7">
    <location>
        <begin position="54"/>
        <end position="73"/>
    </location>
</feature>
<dbReference type="InterPro" id="IPR037185">
    <property type="entry name" value="EmrE-like"/>
</dbReference>
<feature type="transmembrane region" description="Helical" evidence="7">
    <location>
        <begin position="264"/>
        <end position="284"/>
    </location>
</feature>
<dbReference type="Proteomes" id="UP000054314">
    <property type="component" value="Unassembled WGS sequence"/>
</dbReference>
<proteinExistence type="inferred from homology"/>
<evidence type="ECO:0000256" key="4">
    <source>
        <dbReference type="ARBA" id="ARBA00022989"/>
    </source>
</evidence>
<feature type="domain" description="EamA" evidence="8">
    <location>
        <begin position="173"/>
        <end position="304"/>
    </location>
</feature>
<dbReference type="SUPFAM" id="SSF103481">
    <property type="entry name" value="Multidrug resistance efflux transporter EmrE"/>
    <property type="match status" value="2"/>
</dbReference>
<dbReference type="RefSeq" id="WP_198025942.1">
    <property type="nucleotide sequence ID" value="NZ_AXCZ01000017.1"/>
</dbReference>
<comment type="subcellular location">
    <subcellularLocation>
        <location evidence="1">Membrane</location>
        <topology evidence="1">Multi-pass membrane protein</topology>
    </subcellularLocation>
</comment>
<keyword evidence="5 7" id="KW-0472">Membrane</keyword>
<feature type="transmembrane region" description="Helical" evidence="7">
    <location>
        <begin position="108"/>
        <end position="129"/>
    </location>
</feature>